<name>A0ABT2FZ27_9CORY</name>
<keyword evidence="2" id="KW-0408">Iron</keyword>
<dbReference type="PANTHER" id="PTHR11228">
    <property type="entry name" value="RADICAL SAM DOMAIN PROTEIN"/>
    <property type="match status" value="1"/>
</dbReference>
<accession>A0ABT2FZ27</accession>
<dbReference type="Gene3D" id="3.20.20.70">
    <property type="entry name" value="Aldolase class I"/>
    <property type="match status" value="1"/>
</dbReference>
<comment type="caution">
    <text evidence="3">The sequence shown here is derived from an EMBL/GenBank/DDBJ whole genome shotgun (WGS) entry which is preliminary data.</text>
</comment>
<dbReference type="PANTHER" id="PTHR11228:SF34">
    <property type="entry name" value="TUNGSTEN-CONTAINING ALDEHYDE FERREDOXIN OXIDOREDUCTASE COFACTOR MODIFYING PROTEIN"/>
    <property type="match status" value="1"/>
</dbReference>
<keyword evidence="2" id="KW-0411">Iron-sulfur</keyword>
<dbReference type="SUPFAM" id="SSF102114">
    <property type="entry name" value="Radical SAM enzymes"/>
    <property type="match status" value="1"/>
</dbReference>
<dbReference type="RefSeq" id="WP_259427333.1">
    <property type="nucleotide sequence ID" value="NZ_JANWTC010000003.1"/>
</dbReference>
<reference evidence="3 4" key="1">
    <citation type="submission" date="2022-08" db="EMBL/GenBank/DDBJ databases">
        <title>YIM 101645 draft genome.</title>
        <authorList>
            <person name="Chen X."/>
        </authorList>
    </citation>
    <scope>NUCLEOTIDE SEQUENCE [LARGE SCALE GENOMIC DNA]</scope>
    <source>
        <strain evidence="3 4">YIM 101645</strain>
    </source>
</reference>
<dbReference type="PIRSF" id="PIRSF037420">
    <property type="entry name" value="PQQ_syn_pqqE"/>
    <property type="match status" value="1"/>
</dbReference>
<dbReference type="CDD" id="cd21123">
    <property type="entry name" value="SPASM_MftC-like"/>
    <property type="match status" value="1"/>
</dbReference>
<comment type="cofactor">
    <cofactor evidence="1">
        <name>[4Fe-4S] cluster</name>
        <dbReference type="ChEBI" id="CHEBI:49883"/>
    </cofactor>
</comment>
<dbReference type="InterPro" id="IPR050377">
    <property type="entry name" value="Radical_SAM_PqqE_MftC-like"/>
</dbReference>
<evidence type="ECO:0000313" key="4">
    <source>
        <dbReference type="Proteomes" id="UP001205965"/>
    </source>
</evidence>
<keyword evidence="2" id="KW-0479">Metal-binding</keyword>
<dbReference type="EMBL" id="JANWTC010000003">
    <property type="protein sequence ID" value="MCS5479287.1"/>
    <property type="molecule type" value="Genomic_DNA"/>
</dbReference>
<dbReference type="InterPro" id="IPR058240">
    <property type="entry name" value="rSAM_sf"/>
</dbReference>
<evidence type="ECO:0000256" key="1">
    <source>
        <dbReference type="ARBA" id="ARBA00001966"/>
    </source>
</evidence>
<dbReference type="CDD" id="cd01335">
    <property type="entry name" value="Radical_SAM"/>
    <property type="match status" value="1"/>
</dbReference>
<proteinExistence type="predicted"/>
<gene>
    <name evidence="3" type="ORF">NYP18_06415</name>
</gene>
<organism evidence="3 4">
    <name type="scientific">Corynebacterium lemuris</name>
    <dbReference type="NCBI Taxonomy" id="1859292"/>
    <lineage>
        <taxon>Bacteria</taxon>
        <taxon>Bacillati</taxon>
        <taxon>Actinomycetota</taxon>
        <taxon>Actinomycetes</taxon>
        <taxon>Mycobacteriales</taxon>
        <taxon>Corynebacteriaceae</taxon>
        <taxon>Corynebacterium</taxon>
    </lineage>
</organism>
<dbReference type="Proteomes" id="UP001205965">
    <property type="component" value="Unassembled WGS sequence"/>
</dbReference>
<dbReference type="InterPro" id="IPR013785">
    <property type="entry name" value="Aldolase_TIM"/>
</dbReference>
<dbReference type="InterPro" id="IPR017200">
    <property type="entry name" value="PqqE-like"/>
</dbReference>
<keyword evidence="2" id="KW-0004">4Fe-4S</keyword>
<keyword evidence="4" id="KW-1185">Reference proteome</keyword>
<protein>
    <submittedName>
        <fullName evidence="3">Radical SAM/SPASM domain-containing protein</fullName>
    </submittedName>
</protein>
<sequence>MTGSHTSRPVRHDIHVTPLIVVWEVNRAGHPGELDTDEGRALFDSLATWHRSRPRVVLTGPDLLGRGDLTELIRHGTGLGLEISLSLPVAPGLDRRKLTELHAAGVTTLALTLDGAAAGTHDQFHDAPGAFDRTLRAAREATLAGLRLQINSTLTPGNLAEAPALLARVIGLGARQWNVSLLVPTDRGTGRCDLTAAEHQDVLHWLRDVSDRIAVEATDAPQFRRVFHQRTQGVDHEGGELHRRLTAETTRLLGARPAAPRRPRPPLVVNAGSGLVVIGPAGDVRPDRLLPVHCGNIRESPLPEIYAQSPVLRRLRDPSTWTGGCTTCEFAGLCGGSRAAAYAVSGDPFASDPTCPYVAEGREFPETGRQPV</sequence>
<evidence type="ECO:0000256" key="2">
    <source>
        <dbReference type="ARBA" id="ARBA00022485"/>
    </source>
</evidence>
<evidence type="ECO:0000313" key="3">
    <source>
        <dbReference type="EMBL" id="MCS5479287.1"/>
    </source>
</evidence>